<keyword evidence="8" id="KW-1185">Reference proteome</keyword>
<dbReference type="PANTHER" id="PTHR12015:SF180">
    <property type="entry name" value="C-C MOTIF CHEMOKINE"/>
    <property type="match status" value="1"/>
</dbReference>
<name>A0ABI7XPX1_FELCA</name>
<comment type="similarity">
    <text evidence="1 5">Belongs to the intercrine beta (chemokine CC) family.</text>
</comment>
<reference evidence="7" key="3">
    <citation type="submission" date="2025-09" db="UniProtKB">
        <authorList>
            <consortium name="Ensembl"/>
        </authorList>
    </citation>
    <scope>IDENTIFICATION</scope>
    <source>
        <strain evidence="7">breed Abyssinian</strain>
    </source>
</reference>
<evidence type="ECO:0000256" key="3">
    <source>
        <dbReference type="ARBA" id="ARBA00022514"/>
    </source>
</evidence>
<dbReference type="InterPro" id="IPR000827">
    <property type="entry name" value="Chemokine_CC_CS"/>
</dbReference>
<dbReference type="GeneTree" id="ENSGT01100000263482"/>
<dbReference type="SUPFAM" id="SSF54117">
    <property type="entry name" value="Interleukin 8-like chemokines"/>
    <property type="match status" value="1"/>
</dbReference>
<keyword evidence="3 5" id="KW-0202">Cytokine</keyword>
<dbReference type="InterPro" id="IPR001811">
    <property type="entry name" value="Chemokine_IL8-like_dom"/>
</dbReference>
<dbReference type="Gene3D" id="2.40.50.40">
    <property type="match status" value="1"/>
</dbReference>
<keyword evidence="2 5" id="KW-0145">Chemotaxis</keyword>
<evidence type="ECO:0000313" key="7">
    <source>
        <dbReference type="Ensembl" id="ENSFCTP00005024570.1"/>
    </source>
</evidence>
<keyword evidence="4" id="KW-1015">Disulfide bond</keyword>
<dbReference type="CDD" id="cd00272">
    <property type="entry name" value="Chemokine_CC"/>
    <property type="match status" value="1"/>
</dbReference>
<evidence type="ECO:0000313" key="8">
    <source>
        <dbReference type="Proteomes" id="UP000823872"/>
    </source>
</evidence>
<evidence type="ECO:0000256" key="5">
    <source>
        <dbReference type="RuleBase" id="RU361150"/>
    </source>
</evidence>
<dbReference type="InterPro" id="IPR039809">
    <property type="entry name" value="Chemokine_b/g/d"/>
</dbReference>
<keyword evidence="5" id="KW-0964">Secreted</keyword>
<evidence type="ECO:0000256" key="2">
    <source>
        <dbReference type="ARBA" id="ARBA00022500"/>
    </source>
</evidence>
<reference evidence="7 8" key="1">
    <citation type="submission" date="2021-02" db="EMBL/GenBank/DDBJ databases">
        <title>Safari Cat Assemblies.</title>
        <authorList>
            <person name="Bredemeyer K.R."/>
            <person name="Murphy W.J."/>
        </authorList>
    </citation>
    <scope>NUCLEOTIDE SEQUENCE [LARGE SCALE GENOMIC DNA]</scope>
</reference>
<dbReference type="InterPro" id="IPR036048">
    <property type="entry name" value="Interleukin_8-like_sf"/>
</dbReference>
<evidence type="ECO:0000259" key="6">
    <source>
        <dbReference type="SMART" id="SM00199"/>
    </source>
</evidence>
<evidence type="ECO:0000256" key="4">
    <source>
        <dbReference type="ARBA" id="ARBA00023157"/>
    </source>
</evidence>
<dbReference type="Pfam" id="PF00048">
    <property type="entry name" value="IL8"/>
    <property type="match status" value="1"/>
</dbReference>
<proteinExistence type="inferred from homology"/>
<dbReference type="SMART" id="SM00199">
    <property type="entry name" value="SCY"/>
    <property type="match status" value="1"/>
</dbReference>
<comment type="subcellular location">
    <subcellularLocation>
        <location evidence="5">Secreted</location>
    </subcellularLocation>
</comment>
<dbReference type="Proteomes" id="UP000823872">
    <property type="component" value="Chromosome E1"/>
</dbReference>
<organism evidence="7 8">
    <name type="scientific">Felis catus</name>
    <name type="common">Cat</name>
    <name type="synonym">Felis silvestris catus</name>
    <dbReference type="NCBI Taxonomy" id="9685"/>
    <lineage>
        <taxon>Eukaryota</taxon>
        <taxon>Metazoa</taxon>
        <taxon>Chordata</taxon>
        <taxon>Craniata</taxon>
        <taxon>Vertebrata</taxon>
        <taxon>Euteleostomi</taxon>
        <taxon>Mammalia</taxon>
        <taxon>Eutheria</taxon>
        <taxon>Laurasiatheria</taxon>
        <taxon>Carnivora</taxon>
        <taxon>Feliformia</taxon>
        <taxon>Felidae</taxon>
        <taxon>Felinae</taxon>
        <taxon>Felis</taxon>
    </lineage>
</organism>
<reference evidence="7" key="2">
    <citation type="submission" date="2025-08" db="UniProtKB">
        <authorList>
            <consortium name="Ensembl"/>
        </authorList>
    </citation>
    <scope>IDENTIFICATION</scope>
    <source>
        <strain evidence="7">breed Abyssinian</strain>
    </source>
</reference>
<dbReference type="PANTHER" id="PTHR12015">
    <property type="entry name" value="SMALL INDUCIBLE CYTOKINE A"/>
    <property type="match status" value="1"/>
</dbReference>
<feature type="domain" description="Chemokine interleukin-8-like" evidence="6">
    <location>
        <begin position="76"/>
        <end position="134"/>
    </location>
</feature>
<dbReference type="PROSITE" id="PS00472">
    <property type="entry name" value="SMALL_CYTOKINES_CC"/>
    <property type="match status" value="1"/>
</dbReference>
<protein>
    <recommendedName>
        <fullName evidence="5">C-C motif chemokine</fullName>
    </recommendedName>
</protein>
<sequence>METLCTAWVAVKCPTLAQVKILPFVSWSPRSGCLLSAQSWLQILCLPLSSPPPLNWKSSSITWPSLYLAEPVQLKPIACCFKYTLRKIPIRFVADYSRTHKQCSSPGIIFHTRRGRQICANPSDAWVQEYISNLDNSKGANMA</sequence>
<dbReference type="Ensembl" id="ENSFCTT00005035703.1">
    <property type="protein sequence ID" value="ENSFCTP00005024570.1"/>
    <property type="gene ID" value="ENSFCTG00005012583.1"/>
</dbReference>
<accession>A0ABI7XPX1</accession>
<evidence type="ECO:0000256" key="1">
    <source>
        <dbReference type="ARBA" id="ARBA00010868"/>
    </source>
</evidence>